<keyword evidence="6" id="KW-1185">Reference proteome</keyword>
<comment type="similarity">
    <text evidence="1">Belongs to the oxygen-dependent FAD-linked oxidoreductase family.</text>
</comment>
<dbReference type="Proteomes" id="UP001430584">
    <property type="component" value="Unassembled WGS sequence"/>
</dbReference>
<proteinExistence type="inferred from homology"/>
<dbReference type="RefSeq" id="XP_066633179.1">
    <property type="nucleotide sequence ID" value="XM_066777337.1"/>
</dbReference>
<dbReference type="Gene3D" id="3.40.462.20">
    <property type="match status" value="1"/>
</dbReference>
<reference evidence="5 6" key="1">
    <citation type="submission" date="2024-02" db="EMBL/GenBank/DDBJ databases">
        <title>De novo assembly and annotation of 12 fungi associated with fruit tree decline syndrome in Ontario, Canada.</title>
        <authorList>
            <person name="Sulman M."/>
            <person name="Ellouze W."/>
            <person name="Ilyukhin E."/>
        </authorList>
    </citation>
    <scope>NUCLEOTIDE SEQUENCE [LARGE SCALE GENOMIC DNA]</scope>
    <source>
        <strain evidence="5 6">FDS-637</strain>
    </source>
</reference>
<protein>
    <submittedName>
        <fullName evidence="5">Uncharacterized protein</fullName>
    </submittedName>
</protein>
<evidence type="ECO:0000313" key="5">
    <source>
        <dbReference type="EMBL" id="KAL0260150.1"/>
    </source>
</evidence>
<dbReference type="InterPro" id="IPR050416">
    <property type="entry name" value="FAD-linked_Oxidoreductase"/>
</dbReference>
<keyword evidence="2" id="KW-0285">Flavoprotein</keyword>
<evidence type="ECO:0000256" key="4">
    <source>
        <dbReference type="ARBA" id="ARBA00023002"/>
    </source>
</evidence>
<evidence type="ECO:0000256" key="2">
    <source>
        <dbReference type="ARBA" id="ARBA00022630"/>
    </source>
</evidence>
<keyword evidence="4" id="KW-0560">Oxidoreductase</keyword>
<dbReference type="InterPro" id="IPR016169">
    <property type="entry name" value="FAD-bd_PCMH_sub2"/>
</dbReference>
<evidence type="ECO:0000256" key="3">
    <source>
        <dbReference type="ARBA" id="ARBA00022827"/>
    </source>
</evidence>
<sequence>MNRHPDLLFALRGGGNNFGIVTRFTVRAVAQGKQLVGARHYALNYTERVLAAAHGLAHSNDSYMSYWTRYAYNQSADAYDLSLSQAYFEPVLDPPVFAAANAIPALSSDVRIYWMSNFAVASASQFGNRYVSFFIAHAPCLPPERLPSR</sequence>
<organism evidence="5 6">
    <name type="scientific">Diplodia seriata</name>
    <dbReference type="NCBI Taxonomy" id="420778"/>
    <lineage>
        <taxon>Eukaryota</taxon>
        <taxon>Fungi</taxon>
        <taxon>Dikarya</taxon>
        <taxon>Ascomycota</taxon>
        <taxon>Pezizomycotina</taxon>
        <taxon>Dothideomycetes</taxon>
        <taxon>Dothideomycetes incertae sedis</taxon>
        <taxon>Botryosphaeriales</taxon>
        <taxon>Botryosphaeriaceae</taxon>
        <taxon>Diplodia</taxon>
    </lineage>
</organism>
<comment type="caution">
    <text evidence="5">The sequence shown here is derived from an EMBL/GenBank/DDBJ whole genome shotgun (WGS) entry which is preliminary data.</text>
</comment>
<dbReference type="PANTHER" id="PTHR42973:SF13">
    <property type="entry name" value="FAD-BINDING PCMH-TYPE DOMAIN-CONTAINING PROTEIN"/>
    <property type="match status" value="1"/>
</dbReference>
<dbReference type="PANTHER" id="PTHR42973">
    <property type="entry name" value="BINDING OXIDOREDUCTASE, PUTATIVE (AFU_ORTHOLOGUE AFUA_1G17690)-RELATED"/>
    <property type="match status" value="1"/>
</dbReference>
<gene>
    <name evidence="5" type="ORF">SLS55_005896</name>
</gene>
<evidence type="ECO:0000256" key="1">
    <source>
        <dbReference type="ARBA" id="ARBA00005466"/>
    </source>
</evidence>
<dbReference type="Gene3D" id="3.30.465.10">
    <property type="match status" value="1"/>
</dbReference>
<dbReference type="SUPFAM" id="SSF56176">
    <property type="entry name" value="FAD-binding/transporter-associated domain-like"/>
    <property type="match status" value="1"/>
</dbReference>
<accession>A0ABR3CHR0</accession>
<keyword evidence="3" id="KW-0274">FAD</keyword>
<dbReference type="EMBL" id="JAJVCZ030000005">
    <property type="protein sequence ID" value="KAL0260150.1"/>
    <property type="molecule type" value="Genomic_DNA"/>
</dbReference>
<dbReference type="InterPro" id="IPR036318">
    <property type="entry name" value="FAD-bd_PCMH-like_sf"/>
</dbReference>
<evidence type="ECO:0000313" key="6">
    <source>
        <dbReference type="Proteomes" id="UP001430584"/>
    </source>
</evidence>
<name>A0ABR3CHR0_9PEZI</name>
<dbReference type="GeneID" id="92009981"/>